<comment type="function">
    <text evidence="5 6">Acetylates the N-terminal alanine of ribosomal protein bS18.</text>
</comment>
<dbReference type="PROSITE" id="PS51186">
    <property type="entry name" value="GNAT"/>
    <property type="match status" value="1"/>
</dbReference>
<dbReference type="CDD" id="cd04301">
    <property type="entry name" value="NAT_SF"/>
    <property type="match status" value="1"/>
</dbReference>
<dbReference type="InterPro" id="IPR050680">
    <property type="entry name" value="YpeA/RimI_acetyltransf"/>
</dbReference>
<dbReference type="EMBL" id="CP051180">
    <property type="protein sequence ID" value="QIZ77595.1"/>
    <property type="molecule type" value="Genomic_DNA"/>
</dbReference>
<dbReference type="PANTHER" id="PTHR43420">
    <property type="entry name" value="ACETYLTRANSFERASE"/>
    <property type="match status" value="1"/>
</dbReference>
<evidence type="ECO:0000313" key="9">
    <source>
        <dbReference type="Proteomes" id="UP000501602"/>
    </source>
</evidence>
<keyword evidence="8" id="KW-0687">Ribonucleoprotein</keyword>
<dbReference type="InterPro" id="IPR006464">
    <property type="entry name" value="AcTrfase_RimI/Ard1"/>
</dbReference>
<evidence type="ECO:0000256" key="5">
    <source>
        <dbReference type="HAMAP-Rule" id="MF_02210"/>
    </source>
</evidence>
<dbReference type="RefSeq" id="WP_168660854.1">
    <property type="nucleotide sequence ID" value="NZ_CP051180.1"/>
</dbReference>
<feature type="active site" description="Proton donor" evidence="5">
    <location>
        <position position="116"/>
    </location>
</feature>
<dbReference type="InterPro" id="IPR043690">
    <property type="entry name" value="RimI"/>
</dbReference>
<dbReference type="Proteomes" id="UP000501602">
    <property type="component" value="Chromosome"/>
</dbReference>
<comment type="subcellular location">
    <subcellularLocation>
        <location evidence="5 6">Cytoplasm</location>
    </subcellularLocation>
</comment>
<dbReference type="Pfam" id="PF00583">
    <property type="entry name" value="Acetyltransf_1"/>
    <property type="match status" value="1"/>
</dbReference>
<evidence type="ECO:0000256" key="3">
    <source>
        <dbReference type="ARBA" id="ARBA00022679"/>
    </source>
</evidence>
<dbReference type="KEGG" id="fes:HER31_12240"/>
<evidence type="ECO:0000256" key="2">
    <source>
        <dbReference type="ARBA" id="ARBA00022490"/>
    </source>
</evidence>
<comment type="similarity">
    <text evidence="1 5 6">Belongs to the acetyltransferase family. RimI subfamily.</text>
</comment>
<evidence type="ECO:0000259" key="7">
    <source>
        <dbReference type="PROSITE" id="PS51186"/>
    </source>
</evidence>
<keyword evidence="3 5" id="KW-0808">Transferase</keyword>
<dbReference type="Gene3D" id="3.40.630.30">
    <property type="match status" value="1"/>
</dbReference>
<name>A0A6H1UES5_9GAMM</name>
<dbReference type="HAMAP" id="MF_02210">
    <property type="entry name" value="RimI"/>
    <property type="match status" value="1"/>
</dbReference>
<gene>
    <name evidence="5 8" type="primary">rimI</name>
    <name evidence="8" type="ORF">HER31_12240</name>
</gene>
<dbReference type="PANTHER" id="PTHR43420:SF12">
    <property type="entry name" value="N-ACETYLTRANSFERASE DOMAIN-CONTAINING PROTEIN"/>
    <property type="match status" value="1"/>
</dbReference>
<feature type="domain" description="N-acetyltransferase" evidence="7">
    <location>
        <begin position="3"/>
        <end position="150"/>
    </location>
</feature>
<dbReference type="GO" id="GO:0005840">
    <property type="term" value="C:ribosome"/>
    <property type="evidence" value="ECO:0007669"/>
    <property type="project" value="UniProtKB-KW"/>
</dbReference>
<comment type="caution">
    <text evidence="5">Lacks conserved residue(s) required for the propagation of feature annotation.</text>
</comment>
<dbReference type="GO" id="GO:0008999">
    <property type="term" value="F:protein-N-terminal-alanine acetyltransferase activity"/>
    <property type="evidence" value="ECO:0007669"/>
    <property type="project" value="UniProtKB-UniRule"/>
</dbReference>
<dbReference type="InterPro" id="IPR000182">
    <property type="entry name" value="GNAT_dom"/>
</dbReference>
<dbReference type="GO" id="GO:0005737">
    <property type="term" value="C:cytoplasm"/>
    <property type="evidence" value="ECO:0007669"/>
    <property type="project" value="UniProtKB-SubCell"/>
</dbReference>
<dbReference type="SUPFAM" id="SSF55729">
    <property type="entry name" value="Acyl-CoA N-acyltransferases (Nat)"/>
    <property type="match status" value="1"/>
</dbReference>
<keyword evidence="4 5" id="KW-0012">Acyltransferase</keyword>
<evidence type="ECO:0000256" key="6">
    <source>
        <dbReference type="RuleBase" id="RU363094"/>
    </source>
</evidence>
<feature type="binding site" evidence="5">
    <location>
        <position position="109"/>
    </location>
    <ligand>
        <name>acetyl-CoA</name>
        <dbReference type="ChEBI" id="CHEBI:57288"/>
    </ligand>
</feature>
<evidence type="ECO:0000256" key="4">
    <source>
        <dbReference type="ARBA" id="ARBA00023315"/>
    </source>
</evidence>
<evidence type="ECO:0000313" key="8">
    <source>
        <dbReference type="EMBL" id="QIZ77595.1"/>
    </source>
</evidence>
<feature type="active site" description="Proton acceptor" evidence="5">
    <location>
        <position position="104"/>
    </location>
</feature>
<protein>
    <recommendedName>
        <fullName evidence="5 6">[Ribosomal protein bS18]-alanine N-acetyltransferase</fullName>
        <ecNumber evidence="5 6">2.3.1.266</ecNumber>
    </recommendedName>
</protein>
<evidence type="ECO:0000256" key="1">
    <source>
        <dbReference type="ARBA" id="ARBA00005395"/>
    </source>
</evidence>
<dbReference type="EC" id="2.3.1.266" evidence="5 6"/>
<dbReference type="NCBIfam" id="TIGR01575">
    <property type="entry name" value="rimI"/>
    <property type="match status" value="1"/>
</dbReference>
<keyword evidence="9" id="KW-1185">Reference proteome</keyword>
<proteinExistence type="inferred from homology"/>
<reference evidence="8 9" key="1">
    <citation type="submission" date="2020-04" db="EMBL/GenBank/DDBJ databases">
        <title>Ferrimonas sp. S7 isolated from sea water.</title>
        <authorList>
            <person name="Bae S.S."/>
            <person name="Baek K."/>
        </authorList>
    </citation>
    <scope>NUCLEOTIDE SEQUENCE [LARGE SCALE GENOMIC DNA]</scope>
    <source>
        <strain evidence="8 9">S7</strain>
    </source>
</reference>
<dbReference type="AlphaFoldDB" id="A0A6H1UES5"/>
<keyword evidence="8" id="KW-0689">Ribosomal protein</keyword>
<accession>A0A6H1UES5</accession>
<comment type="catalytic activity">
    <reaction evidence="5 6">
        <text>N-terminal L-alanyl-[ribosomal protein bS18] + acetyl-CoA = N-terminal N(alpha)-acetyl-L-alanyl-[ribosomal protein bS18] + CoA + H(+)</text>
        <dbReference type="Rhea" id="RHEA:43756"/>
        <dbReference type="Rhea" id="RHEA-COMP:10676"/>
        <dbReference type="Rhea" id="RHEA-COMP:10677"/>
        <dbReference type="ChEBI" id="CHEBI:15378"/>
        <dbReference type="ChEBI" id="CHEBI:57287"/>
        <dbReference type="ChEBI" id="CHEBI:57288"/>
        <dbReference type="ChEBI" id="CHEBI:64718"/>
        <dbReference type="ChEBI" id="CHEBI:83683"/>
        <dbReference type="EC" id="2.3.1.266"/>
    </reaction>
</comment>
<keyword evidence="2 5" id="KW-0963">Cytoplasm</keyword>
<dbReference type="InterPro" id="IPR016181">
    <property type="entry name" value="Acyl_CoA_acyltransferase"/>
</dbReference>
<sequence length="150" mass="16714">MVVTFQAASPQRFDDFWVLEQACHPLPWSESNLYSCLMGNYWGELMRVDGKPAGFYLFQQVLDELTLVNICVSPALQGKGLGQQLLQRGITQAEQRDAAVCFLEVRAGNSAAIALYNKSGFNQDSVRKGYYPAIAKGDREDALLMSYSFS</sequence>
<organism evidence="8 9">
    <name type="scientific">Ferrimonas lipolytica</name>
    <dbReference type="NCBI Taxonomy" id="2724191"/>
    <lineage>
        <taxon>Bacteria</taxon>
        <taxon>Pseudomonadati</taxon>
        <taxon>Pseudomonadota</taxon>
        <taxon>Gammaproteobacteria</taxon>
        <taxon>Alteromonadales</taxon>
        <taxon>Ferrimonadaceae</taxon>
        <taxon>Ferrimonas</taxon>
    </lineage>
</organism>